<sequence length="107" mass="11647">MRLPRTSSEILTGLVFLLAGALGVMLYLQTDAADAEAICEPVAGAGAGPMTAWEIAIRWVQLYRPNSPHFYPPFPVSVRNAQFISHPLDFHSVGVFVNVRAAGVRPR</sequence>
<dbReference type="EMBL" id="CCNE01000009">
    <property type="protein sequence ID" value="CDX52844.1"/>
    <property type="molecule type" value="Genomic_DNA"/>
</dbReference>
<reference evidence="1 2" key="1">
    <citation type="submission" date="2014-08" db="EMBL/GenBank/DDBJ databases">
        <authorList>
            <person name="Moulin Lionel"/>
        </authorList>
    </citation>
    <scope>NUCLEOTIDE SEQUENCE [LARGE SCALE GENOMIC DNA]</scope>
</reference>
<dbReference type="AlphaFoldDB" id="A0A090G5L5"/>
<dbReference type="Proteomes" id="UP000046122">
    <property type="component" value="Unassembled WGS sequence"/>
</dbReference>
<organism evidence="1 2">
    <name type="scientific">Mesorhizobium plurifarium</name>
    <dbReference type="NCBI Taxonomy" id="69974"/>
    <lineage>
        <taxon>Bacteria</taxon>
        <taxon>Pseudomonadati</taxon>
        <taxon>Pseudomonadota</taxon>
        <taxon>Alphaproteobacteria</taxon>
        <taxon>Hyphomicrobiales</taxon>
        <taxon>Phyllobacteriaceae</taxon>
        <taxon>Mesorhizobium</taxon>
    </lineage>
</organism>
<proteinExistence type="predicted"/>
<evidence type="ECO:0000313" key="1">
    <source>
        <dbReference type="EMBL" id="CDX52844.1"/>
    </source>
</evidence>
<accession>A0A090G5L5</accession>
<protein>
    <submittedName>
        <fullName evidence="1">Uncharacterized protein</fullName>
    </submittedName>
</protein>
<gene>
    <name evidence="1" type="ORF">MPL3365_170127</name>
</gene>
<evidence type="ECO:0000313" key="2">
    <source>
        <dbReference type="Proteomes" id="UP000046122"/>
    </source>
</evidence>
<name>A0A090G5L5_MESPL</name>